<dbReference type="FunFam" id="2.40.10.10:FF:000034">
    <property type="entry name" value="Eupolytin"/>
    <property type="match status" value="1"/>
</dbReference>
<dbReference type="PRINTS" id="PR00722">
    <property type="entry name" value="CHYMOTRYPSIN"/>
</dbReference>
<dbReference type="InterPro" id="IPR001254">
    <property type="entry name" value="Trypsin_dom"/>
</dbReference>
<evidence type="ECO:0000313" key="9">
    <source>
        <dbReference type="EnsemblMetazoa" id="AFAF003090-PA"/>
    </source>
</evidence>
<dbReference type="InterPro" id="IPR043504">
    <property type="entry name" value="Peptidase_S1_PA_chymotrypsin"/>
</dbReference>
<keyword evidence="2 6" id="KW-0378">Hydrolase</keyword>
<keyword evidence="7" id="KW-0732">Signal</keyword>
<evidence type="ECO:0000256" key="6">
    <source>
        <dbReference type="RuleBase" id="RU363034"/>
    </source>
</evidence>
<keyword evidence="3 6" id="KW-0720">Serine protease</keyword>
<feature type="chain" id="PRO_5008132212" description="Peptidase S1 domain-containing protein" evidence="7">
    <location>
        <begin position="23"/>
        <end position="306"/>
    </location>
</feature>
<feature type="domain" description="Peptidase S1" evidence="8">
    <location>
        <begin position="61"/>
        <end position="301"/>
    </location>
</feature>
<dbReference type="InterPro" id="IPR009003">
    <property type="entry name" value="Peptidase_S1_PA"/>
</dbReference>
<keyword evidence="1 6" id="KW-0645">Protease</keyword>
<keyword evidence="10" id="KW-1185">Reference proteome</keyword>
<dbReference type="EnsemblMetazoa" id="AFAF003090-RA">
    <property type="protein sequence ID" value="AFAF003090-PA"/>
    <property type="gene ID" value="AFAF003090"/>
</dbReference>
<protein>
    <recommendedName>
        <fullName evidence="8">Peptidase S1 domain-containing protein</fullName>
    </recommendedName>
</protein>
<dbReference type="STRING" id="69004.A0A182Q4T8"/>
<dbReference type="PROSITE" id="PS00135">
    <property type="entry name" value="TRYPSIN_SER"/>
    <property type="match status" value="1"/>
</dbReference>
<evidence type="ECO:0000256" key="5">
    <source>
        <dbReference type="ARBA" id="ARBA00024195"/>
    </source>
</evidence>
<dbReference type="InterPro" id="IPR033116">
    <property type="entry name" value="TRYPSIN_SER"/>
</dbReference>
<dbReference type="PROSITE" id="PS50240">
    <property type="entry name" value="TRYPSIN_DOM"/>
    <property type="match status" value="1"/>
</dbReference>
<comment type="similarity">
    <text evidence="5">Belongs to the peptidase S1 family. CLIP subfamily.</text>
</comment>
<dbReference type="InterPro" id="IPR018114">
    <property type="entry name" value="TRYPSIN_HIS"/>
</dbReference>
<evidence type="ECO:0000256" key="4">
    <source>
        <dbReference type="ARBA" id="ARBA00023157"/>
    </source>
</evidence>
<evidence type="ECO:0000256" key="1">
    <source>
        <dbReference type="ARBA" id="ARBA00022670"/>
    </source>
</evidence>
<reference evidence="9" key="2">
    <citation type="submission" date="2020-05" db="UniProtKB">
        <authorList>
            <consortium name="EnsemblMetazoa"/>
        </authorList>
    </citation>
    <scope>IDENTIFICATION</scope>
    <source>
        <strain evidence="9">FAR1</strain>
    </source>
</reference>
<dbReference type="PANTHER" id="PTHR24250">
    <property type="entry name" value="CHYMOTRYPSIN-RELATED"/>
    <property type="match status" value="1"/>
</dbReference>
<evidence type="ECO:0000256" key="7">
    <source>
        <dbReference type="SAM" id="SignalP"/>
    </source>
</evidence>
<evidence type="ECO:0000256" key="2">
    <source>
        <dbReference type="ARBA" id="ARBA00022801"/>
    </source>
</evidence>
<sequence length="306" mass="32558">MKIAGAFVFVGLVALCCALTSANQVDIDWSQVKPIDEFDHYWQRLPAEWQIYRTLQPNRRIVNGVEALPGQFPYQIALLSNFGTGTGLCGGTVITNNYILTAAHCVVGATGVATGGTAILGAHDRTNANEPTQQRISFTQAGISVHPGYDSSTIRNDIATVRLSTPAVFNARVQPVQLPARSDSRTYAGMEGTASGFGRTSDAQPATSPVVMFTRNPVLSNAQCNSFWSTALVQAQNICLDASGGRSPCNGDSGGPLTVQDNGSLEVGIASFVSAQGCASGAPSVWVRVSFFRDWIEQNSDFVFRA</sequence>
<reference evidence="10" key="1">
    <citation type="submission" date="2014-01" db="EMBL/GenBank/DDBJ databases">
        <title>The Genome Sequence of Anopheles farauti FAR1 (V2).</title>
        <authorList>
            <consortium name="The Broad Institute Genomics Platform"/>
            <person name="Neafsey D.E."/>
            <person name="Besansky N."/>
            <person name="Howell P."/>
            <person name="Walton C."/>
            <person name="Young S.K."/>
            <person name="Zeng Q."/>
            <person name="Gargeya S."/>
            <person name="Fitzgerald M."/>
            <person name="Haas B."/>
            <person name="Abouelleil A."/>
            <person name="Allen A.W."/>
            <person name="Alvarado L."/>
            <person name="Arachchi H.M."/>
            <person name="Berlin A.M."/>
            <person name="Chapman S.B."/>
            <person name="Gainer-Dewar J."/>
            <person name="Goldberg J."/>
            <person name="Griggs A."/>
            <person name="Gujja S."/>
            <person name="Hansen M."/>
            <person name="Howarth C."/>
            <person name="Imamovic A."/>
            <person name="Ireland A."/>
            <person name="Larimer J."/>
            <person name="McCowan C."/>
            <person name="Murphy C."/>
            <person name="Pearson M."/>
            <person name="Poon T.W."/>
            <person name="Priest M."/>
            <person name="Roberts A."/>
            <person name="Saif S."/>
            <person name="Shea T."/>
            <person name="Sisk P."/>
            <person name="Sykes S."/>
            <person name="Wortman J."/>
            <person name="Nusbaum C."/>
            <person name="Birren B."/>
        </authorList>
    </citation>
    <scope>NUCLEOTIDE SEQUENCE [LARGE SCALE GENOMIC DNA]</scope>
    <source>
        <strain evidence="10">FAR1</strain>
    </source>
</reference>
<dbReference type="PANTHER" id="PTHR24250:SF50">
    <property type="entry name" value="PEPTIDASE S1 DOMAIN-CONTAINING PROTEIN"/>
    <property type="match status" value="1"/>
</dbReference>
<evidence type="ECO:0000313" key="10">
    <source>
        <dbReference type="Proteomes" id="UP000075886"/>
    </source>
</evidence>
<dbReference type="InterPro" id="IPR001314">
    <property type="entry name" value="Peptidase_S1A"/>
</dbReference>
<dbReference type="EMBL" id="AXCN02000419">
    <property type="status" value="NOT_ANNOTATED_CDS"/>
    <property type="molecule type" value="Genomic_DNA"/>
</dbReference>
<dbReference type="GO" id="GO:0006508">
    <property type="term" value="P:proteolysis"/>
    <property type="evidence" value="ECO:0007669"/>
    <property type="project" value="UniProtKB-KW"/>
</dbReference>
<organism evidence="9 10">
    <name type="scientific">Anopheles farauti</name>
    <dbReference type="NCBI Taxonomy" id="69004"/>
    <lineage>
        <taxon>Eukaryota</taxon>
        <taxon>Metazoa</taxon>
        <taxon>Ecdysozoa</taxon>
        <taxon>Arthropoda</taxon>
        <taxon>Hexapoda</taxon>
        <taxon>Insecta</taxon>
        <taxon>Pterygota</taxon>
        <taxon>Neoptera</taxon>
        <taxon>Endopterygota</taxon>
        <taxon>Diptera</taxon>
        <taxon>Nematocera</taxon>
        <taxon>Culicoidea</taxon>
        <taxon>Culicidae</taxon>
        <taxon>Anophelinae</taxon>
        <taxon>Anopheles</taxon>
    </lineage>
</organism>
<dbReference type="PROSITE" id="PS00134">
    <property type="entry name" value="TRYPSIN_HIS"/>
    <property type="match status" value="1"/>
</dbReference>
<dbReference type="Pfam" id="PF00089">
    <property type="entry name" value="Trypsin"/>
    <property type="match status" value="1"/>
</dbReference>
<dbReference type="GO" id="GO:0004252">
    <property type="term" value="F:serine-type endopeptidase activity"/>
    <property type="evidence" value="ECO:0007669"/>
    <property type="project" value="InterPro"/>
</dbReference>
<evidence type="ECO:0000259" key="8">
    <source>
        <dbReference type="PROSITE" id="PS50240"/>
    </source>
</evidence>
<keyword evidence="4" id="KW-1015">Disulfide bond</keyword>
<dbReference type="SUPFAM" id="SSF50494">
    <property type="entry name" value="Trypsin-like serine proteases"/>
    <property type="match status" value="1"/>
</dbReference>
<evidence type="ECO:0000256" key="3">
    <source>
        <dbReference type="ARBA" id="ARBA00022825"/>
    </source>
</evidence>
<dbReference type="VEuPathDB" id="VectorBase:AFAF003090"/>
<dbReference type="CDD" id="cd00190">
    <property type="entry name" value="Tryp_SPc"/>
    <property type="match status" value="1"/>
</dbReference>
<proteinExistence type="inferred from homology"/>
<feature type="signal peptide" evidence="7">
    <location>
        <begin position="1"/>
        <end position="22"/>
    </location>
</feature>
<dbReference type="SMART" id="SM00020">
    <property type="entry name" value="Tryp_SPc"/>
    <property type="match status" value="1"/>
</dbReference>
<name>A0A182Q4T8_9DIPT</name>
<dbReference type="Gene3D" id="2.40.10.10">
    <property type="entry name" value="Trypsin-like serine proteases"/>
    <property type="match status" value="1"/>
</dbReference>
<accession>A0A182Q4T8</accession>
<dbReference type="AlphaFoldDB" id="A0A182Q4T8"/>
<dbReference type="Proteomes" id="UP000075886">
    <property type="component" value="Unassembled WGS sequence"/>
</dbReference>